<keyword evidence="1" id="KW-0812">Transmembrane</keyword>
<evidence type="ECO:0000256" key="1">
    <source>
        <dbReference type="SAM" id="Phobius"/>
    </source>
</evidence>
<gene>
    <name evidence="2" type="ORF">CVLEPA_LOCUS18192</name>
</gene>
<reference evidence="2 3" key="1">
    <citation type="submission" date="2024-02" db="EMBL/GenBank/DDBJ databases">
        <authorList>
            <person name="Daric V."/>
            <person name="Darras S."/>
        </authorList>
    </citation>
    <scope>NUCLEOTIDE SEQUENCE [LARGE SCALE GENOMIC DNA]</scope>
</reference>
<accession>A0ABP0G326</accession>
<evidence type="ECO:0000313" key="3">
    <source>
        <dbReference type="Proteomes" id="UP001642483"/>
    </source>
</evidence>
<dbReference type="InterPro" id="IPR052304">
    <property type="entry name" value="PTTG1IP"/>
</dbReference>
<proteinExistence type="predicted"/>
<name>A0ABP0G326_CLALP</name>
<evidence type="ECO:0000313" key="2">
    <source>
        <dbReference type="EMBL" id="CAK8686242.1"/>
    </source>
</evidence>
<dbReference type="PANTHER" id="PTHR15191">
    <property type="entry name" value="PROTEIN CBG20567"/>
    <property type="match status" value="1"/>
</dbReference>
<sequence length="242" mass="28111">MILYENNRVTGFFVISFLVTIILLPLSLYINRDKLVMTSDDYVKSILSNVTYESIFIEKFSETLDQNNHVIKRRSPSTPSKLYKKQCGQRKTCGDCVGFETYQCLWCTKNEKCLPYPFRKFLPQASDCEWTHARWGVCWMDFRALVIAVSVIGGILFLIICCCLVRCCRCVKDCVNVVCCCCKCNCKERSERKKELLQLQRLERKLESQAKRQELMLKYGRQRPPGVAFGNTGNYTTFENET</sequence>
<keyword evidence="1" id="KW-0472">Membrane</keyword>
<feature type="transmembrane region" description="Helical" evidence="1">
    <location>
        <begin position="142"/>
        <end position="160"/>
    </location>
</feature>
<feature type="transmembrane region" description="Helical" evidence="1">
    <location>
        <begin position="12"/>
        <end position="30"/>
    </location>
</feature>
<dbReference type="Proteomes" id="UP001642483">
    <property type="component" value="Unassembled WGS sequence"/>
</dbReference>
<comment type="caution">
    <text evidence="2">The sequence shown here is derived from an EMBL/GenBank/DDBJ whole genome shotgun (WGS) entry which is preliminary data.</text>
</comment>
<dbReference type="PANTHER" id="PTHR15191:SF3">
    <property type="entry name" value="PITUITARY TUMOR-TRANSFORMING GENE PROTEIN-BINDING FACTOR"/>
    <property type="match status" value="1"/>
</dbReference>
<protein>
    <submittedName>
        <fullName evidence="2">Uncharacterized protein</fullName>
    </submittedName>
</protein>
<keyword evidence="3" id="KW-1185">Reference proteome</keyword>
<organism evidence="2 3">
    <name type="scientific">Clavelina lepadiformis</name>
    <name type="common">Light-bulb sea squirt</name>
    <name type="synonym">Ascidia lepadiformis</name>
    <dbReference type="NCBI Taxonomy" id="159417"/>
    <lineage>
        <taxon>Eukaryota</taxon>
        <taxon>Metazoa</taxon>
        <taxon>Chordata</taxon>
        <taxon>Tunicata</taxon>
        <taxon>Ascidiacea</taxon>
        <taxon>Aplousobranchia</taxon>
        <taxon>Clavelinidae</taxon>
        <taxon>Clavelina</taxon>
    </lineage>
</organism>
<dbReference type="EMBL" id="CAWYQH010000102">
    <property type="protein sequence ID" value="CAK8686242.1"/>
    <property type="molecule type" value="Genomic_DNA"/>
</dbReference>
<keyword evidence="1" id="KW-1133">Transmembrane helix</keyword>